<sequence length="458" mass="50463">MATFPSRYLMLGAAVALAGCAGLPDQRLANEALKRGDTATAERNYRQLADLGYVSAQVGLADLQVNSGDPEQMRQAEQIYRQAMDESPRAKARLGKLLARKPDATPAERQEAAKLLDEAFKAGEPSSLLPLVMLYLTFPQDFPGVNVQQRIAQWRADGQPEAELAQILFYRSQGTYDQHLGEIEDICKRTLTQADVCYVELATVYQKQGKAEEQKALVAQLMNGYHAGVIPAQRVDSVAQVLADAELGGKPDEGKAQEMLEEIAPTYPAAWVSLAKLLYEYPGLGDIDKMMEYLDHGREAALPRAELLLGRLYYEGKLLPQDPRKAEEHLMKAAPTEPAANYLLGQIYIRGYLGDIYPDKALDYLLSAARSGQINADFALGQMFAQGKGIQPNLVNAYVFSQLALPKNTPQATELAQAVEQQLQPAERARAEQLLREERQLRGAALQDAAQMQAMQTP</sequence>
<dbReference type="Pfam" id="PF08238">
    <property type="entry name" value="Sel1"/>
    <property type="match status" value="3"/>
</dbReference>
<organism evidence="1 3">
    <name type="scientific">Pseudomonas tohonis</name>
    <dbReference type="NCBI Taxonomy" id="2725477"/>
    <lineage>
        <taxon>Bacteria</taxon>
        <taxon>Pseudomonadati</taxon>
        <taxon>Pseudomonadota</taxon>
        <taxon>Gammaproteobacteria</taxon>
        <taxon>Pseudomonadales</taxon>
        <taxon>Pseudomonadaceae</taxon>
        <taxon>Pseudomonas</taxon>
    </lineage>
</organism>
<dbReference type="NCBIfam" id="NF038194">
    <property type="entry name" value="AlgK_TPR_lipo"/>
    <property type="match status" value="1"/>
</dbReference>
<dbReference type="InterPro" id="IPR053440">
    <property type="entry name" value="Alginate_biosynth_AlgK"/>
</dbReference>
<dbReference type="InterPro" id="IPR011990">
    <property type="entry name" value="TPR-like_helical_dom_sf"/>
</dbReference>
<evidence type="ECO:0000313" key="2">
    <source>
        <dbReference type="EMBL" id="GJN50440.1"/>
    </source>
</evidence>
<dbReference type="AlphaFoldDB" id="A0A6J4ECR6"/>
<name>A0A6J4ECR6_9PSED</name>
<dbReference type="EMBL" id="AP023189">
    <property type="protein sequence ID" value="BCG26824.1"/>
    <property type="molecule type" value="Genomic_DNA"/>
</dbReference>
<accession>A0A6J4ECR6</accession>
<dbReference type="PANTHER" id="PTHR11102:SF160">
    <property type="entry name" value="ERAD-ASSOCIATED E3 UBIQUITIN-PROTEIN LIGASE COMPONENT HRD3"/>
    <property type="match status" value="1"/>
</dbReference>
<keyword evidence="4" id="KW-1185">Reference proteome</keyword>
<evidence type="ECO:0000313" key="4">
    <source>
        <dbReference type="Proteomes" id="UP001054892"/>
    </source>
</evidence>
<dbReference type="Proteomes" id="UP000509383">
    <property type="component" value="Chromosome"/>
</dbReference>
<dbReference type="SUPFAM" id="SSF81901">
    <property type="entry name" value="HCP-like"/>
    <property type="match status" value="2"/>
</dbReference>
<reference evidence="1 3" key="1">
    <citation type="submission" date="2020-05" db="EMBL/GenBank/DDBJ databases">
        <title>Characterization of novel class B3 metallo-beta-lactamase from novel Pseudomonas species.</title>
        <authorList>
            <person name="Yamada K."/>
            <person name="Aoki K."/>
            <person name="Ishii Y."/>
        </authorList>
    </citation>
    <scope>NUCLEOTIDE SEQUENCE [LARGE SCALE GENOMIC DNA]</scope>
    <source>
        <strain evidence="1 3">TUM18999</strain>
        <strain evidence="2 4">TUM20286</strain>
    </source>
</reference>
<dbReference type="EMBL" id="BQKM01000001">
    <property type="protein sequence ID" value="GJN50440.1"/>
    <property type="molecule type" value="Genomic_DNA"/>
</dbReference>
<gene>
    <name evidence="1" type="primary">algK</name>
    <name evidence="1" type="ORF">TUM18999_50150</name>
    <name evidence="2" type="ORF">TUM20286_01920</name>
</gene>
<evidence type="ECO:0000313" key="3">
    <source>
        <dbReference type="Proteomes" id="UP000509383"/>
    </source>
</evidence>
<dbReference type="SMART" id="SM00671">
    <property type="entry name" value="SEL1"/>
    <property type="match status" value="4"/>
</dbReference>
<dbReference type="Proteomes" id="UP001054892">
    <property type="component" value="Unassembled WGS sequence"/>
</dbReference>
<dbReference type="InterPro" id="IPR050767">
    <property type="entry name" value="Sel1_AlgK"/>
</dbReference>
<evidence type="ECO:0000313" key="1">
    <source>
        <dbReference type="EMBL" id="BCG26824.1"/>
    </source>
</evidence>
<dbReference type="PROSITE" id="PS51257">
    <property type="entry name" value="PROKAR_LIPOPROTEIN"/>
    <property type="match status" value="1"/>
</dbReference>
<dbReference type="Gene3D" id="1.25.40.10">
    <property type="entry name" value="Tetratricopeptide repeat domain"/>
    <property type="match status" value="1"/>
</dbReference>
<proteinExistence type="predicted"/>
<protein>
    <submittedName>
        <fullName evidence="1">Alginate biosynthesis protein AlgK</fullName>
    </submittedName>
</protein>
<dbReference type="KEGG" id="ptw:TUM18999_50150"/>
<dbReference type="PANTHER" id="PTHR11102">
    <property type="entry name" value="SEL-1-LIKE PROTEIN"/>
    <property type="match status" value="1"/>
</dbReference>
<dbReference type="InterPro" id="IPR006597">
    <property type="entry name" value="Sel1-like"/>
</dbReference>